<dbReference type="AlphaFoldDB" id="A0A7K0J8M6"/>
<dbReference type="Gene3D" id="3.40.50.300">
    <property type="entry name" value="P-loop containing nucleotide triphosphate hydrolases"/>
    <property type="match status" value="2"/>
</dbReference>
<evidence type="ECO:0000259" key="2">
    <source>
        <dbReference type="SMART" id="SM00382"/>
    </source>
</evidence>
<dbReference type="SUPFAM" id="SSF52540">
    <property type="entry name" value="P-loop containing nucleoside triphosphate hydrolases"/>
    <property type="match status" value="2"/>
</dbReference>
<evidence type="ECO:0000313" key="4">
    <source>
        <dbReference type="Proteomes" id="UP000466104"/>
    </source>
</evidence>
<dbReference type="PANTHER" id="PTHR10803">
    <property type="entry name" value="ARSENICAL PUMP-DRIVING ATPASE ARSENITE-TRANSLOCATING ATPASE"/>
    <property type="match status" value="1"/>
</dbReference>
<reference evidence="3 4" key="1">
    <citation type="submission" date="2019-08" db="EMBL/GenBank/DDBJ databases">
        <title>In-depth cultivation of the pig gut microbiome towards novel bacterial diversity and tailored functional studies.</title>
        <authorList>
            <person name="Wylensek D."/>
            <person name="Hitch T.C.A."/>
            <person name="Clavel T."/>
        </authorList>
    </citation>
    <scope>NUCLEOTIDE SEQUENCE [LARGE SCALE GENOMIC DNA]</scope>
    <source>
        <strain evidence="3 4">WCA-380-WT-3A</strain>
    </source>
</reference>
<dbReference type="NCBIfam" id="TIGR04291">
    <property type="entry name" value="arsen_driv_ArsA"/>
    <property type="match status" value="1"/>
</dbReference>
<dbReference type="NCBIfam" id="TIGR00345">
    <property type="entry name" value="GET3_arsA_TRC40"/>
    <property type="match status" value="1"/>
</dbReference>
<keyword evidence="4" id="KW-1185">Reference proteome</keyword>
<comment type="similarity">
    <text evidence="1">Belongs to the arsA ATPase family.</text>
</comment>
<dbReference type="GO" id="GO:0016887">
    <property type="term" value="F:ATP hydrolysis activity"/>
    <property type="evidence" value="ECO:0007669"/>
    <property type="project" value="InterPro"/>
</dbReference>
<dbReference type="InterPro" id="IPR027417">
    <property type="entry name" value="P-loop_NTPase"/>
</dbReference>
<dbReference type="Proteomes" id="UP000466104">
    <property type="component" value="Unassembled WGS sequence"/>
</dbReference>
<sequence>MPQFLDNPPRHFFFTGKGGVGKTSIACASAVHLARQGKRVLLVSTDPASNIAQVFNTTIGNKMTAIEQVPGLDALEIDPDEAAEAYRNKILAPVRTILPAKEIEAITEQLSGSCTTEIASFNEFTDLLANTHVTAGYDHVIFDTAPTGHTIRLLQLPGSWTSYLDNGKGDASCLGPMSGLEKNRATYRTAVETLTDPSSTRLVLVARPQHSTLREVARTLNELAELDIHATNLVVNGILPAASTTDELSCAIHDREQATLAAMPTALSALPCDKVSLKSVNMVGLDALTTLFHDEDAPHTEARNTEQLTMEEQPDLGTLVDQLAEADHGLVMAMGKGGVGKTTVAAAIAIALVQRGKKVLLTTTDPAAHLTTTLGNDVDGLDVSAIDPDQAVLEYRDHVMASKGAKLDDVGRAALAEDLMSPCTEEIAVFQQFSRAVNKARNQFVIIDTAPTGHTLLLMDATGSYHRDITRHLDGNQRDHVTTPLMRLQDPDYTKIIVVTLPETTPVTEAQALTTDLERAGIHPWAWVVNNSLAAARPTSPLLATRARCEKQQLDAVAAMSSRMAVIPTQTREPVGRQQLMALSHGRAAGR</sequence>
<protein>
    <submittedName>
        <fullName evidence="3">Arsenical pump-driving ATPase</fullName>
    </submittedName>
</protein>
<dbReference type="InterPro" id="IPR027541">
    <property type="entry name" value="Ars_ATPase"/>
</dbReference>
<organism evidence="3 4">
    <name type="scientific">Cutibacterium porci</name>
    <dbReference type="NCBI Taxonomy" id="2605781"/>
    <lineage>
        <taxon>Bacteria</taxon>
        <taxon>Bacillati</taxon>
        <taxon>Actinomycetota</taxon>
        <taxon>Actinomycetes</taxon>
        <taxon>Propionibacteriales</taxon>
        <taxon>Propionibacteriaceae</taxon>
        <taxon>Cutibacterium</taxon>
    </lineage>
</organism>
<dbReference type="GO" id="GO:0015446">
    <property type="term" value="F:ATPase-coupled arsenite transmembrane transporter activity"/>
    <property type="evidence" value="ECO:0007669"/>
    <property type="project" value="InterPro"/>
</dbReference>
<feature type="domain" description="AAA+ ATPase" evidence="2">
    <location>
        <begin position="327"/>
        <end position="523"/>
    </location>
</feature>
<comment type="caution">
    <text evidence="3">The sequence shown here is derived from an EMBL/GenBank/DDBJ whole genome shotgun (WGS) entry which is preliminary data.</text>
</comment>
<dbReference type="InterPro" id="IPR025723">
    <property type="entry name" value="ArsA/GET3_ATPase-like"/>
</dbReference>
<evidence type="ECO:0000256" key="1">
    <source>
        <dbReference type="ARBA" id="ARBA00011040"/>
    </source>
</evidence>
<accession>A0A7K0J8M6</accession>
<dbReference type="InterPro" id="IPR016300">
    <property type="entry name" value="ATPase_ArsA/GET3"/>
</dbReference>
<dbReference type="InterPro" id="IPR003593">
    <property type="entry name" value="AAA+_ATPase"/>
</dbReference>
<feature type="domain" description="AAA+ ATPase" evidence="2">
    <location>
        <begin position="8"/>
        <end position="229"/>
    </location>
</feature>
<dbReference type="PIRSF" id="PIRSF001327">
    <property type="entry name" value="Arsenical_pump-driving_ATPase"/>
    <property type="match status" value="1"/>
</dbReference>
<proteinExistence type="inferred from homology"/>
<dbReference type="RefSeq" id="WP_154564214.1">
    <property type="nucleotide sequence ID" value="NZ_VUMG01000003.1"/>
</dbReference>
<evidence type="ECO:0000313" key="3">
    <source>
        <dbReference type="EMBL" id="MSS46314.1"/>
    </source>
</evidence>
<name>A0A7K0J8M6_9ACTN</name>
<dbReference type="GO" id="GO:0005524">
    <property type="term" value="F:ATP binding"/>
    <property type="evidence" value="ECO:0007669"/>
    <property type="project" value="InterPro"/>
</dbReference>
<dbReference type="PANTHER" id="PTHR10803:SF3">
    <property type="entry name" value="ATPASE GET3"/>
    <property type="match status" value="1"/>
</dbReference>
<dbReference type="EMBL" id="VUMG01000003">
    <property type="protein sequence ID" value="MSS46314.1"/>
    <property type="molecule type" value="Genomic_DNA"/>
</dbReference>
<dbReference type="CDD" id="cd02035">
    <property type="entry name" value="ArsA"/>
    <property type="match status" value="2"/>
</dbReference>
<gene>
    <name evidence="3" type="primary">arsA</name>
    <name evidence="3" type="ORF">FYJ43_09845</name>
</gene>
<dbReference type="Pfam" id="PF02374">
    <property type="entry name" value="ArsA_ATPase"/>
    <property type="match status" value="3"/>
</dbReference>
<dbReference type="SMART" id="SM00382">
    <property type="entry name" value="AAA"/>
    <property type="match status" value="2"/>
</dbReference>